<dbReference type="HOGENOM" id="CLU_2164886_0_0_1"/>
<protein>
    <submittedName>
        <fullName evidence="1">Uncharacterized protein</fullName>
    </submittedName>
</protein>
<evidence type="ECO:0000313" key="2">
    <source>
        <dbReference type="Proteomes" id="UP000006038"/>
    </source>
</evidence>
<keyword evidence="2" id="KW-1185">Reference proteome</keyword>
<organism evidence="1">
    <name type="scientific">Oryza brachyantha</name>
    <name type="common">malo sina</name>
    <dbReference type="NCBI Taxonomy" id="4533"/>
    <lineage>
        <taxon>Eukaryota</taxon>
        <taxon>Viridiplantae</taxon>
        <taxon>Streptophyta</taxon>
        <taxon>Embryophyta</taxon>
        <taxon>Tracheophyta</taxon>
        <taxon>Spermatophyta</taxon>
        <taxon>Magnoliopsida</taxon>
        <taxon>Liliopsida</taxon>
        <taxon>Poales</taxon>
        <taxon>Poaceae</taxon>
        <taxon>BOP clade</taxon>
        <taxon>Oryzoideae</taxon>
        <taxon>Oryzeae</taxon>
        <taxon>Oryzinae</taxon>
        <taxon>Oryza</taxon>
    </lineage>
</organism>
<dbReference type="Proteomes" id="UP000006038">
    <property type="component" value="Chromosome 3"/>
</dbReference>
<evidence type="ECO:0000313" key="1">
    <source>
        <dbReference type="EnsemblPlants" id="OB03G26270.1"/>
    </source>
</evidence>
<proteinExistence type="predicted"/>
<dbReference type="EnsemblPlants" id="OB03G26270.1">
    <property type="protein sequence ID" value="OB03G26270.1"/>
    <property type="gene ID" value="OB03G26270"/>
</dbReference>
<sequence length="111" mass="12089">MELTMEVAMKIDRSMHDACIALRAMDFGSLAGQKPLAAEVDPDEDHAAEQRDDGAVVLGGVERQVAGEEVLKVLQPPDAVGAQHLDHAVDQLPLRLQRLHHQHLALAQPHP</sequence>
<reference evidence="1" key="2">
    <citation type="submission" date="2013-04" db="UniProtKB">
        <authorList>
            <consortium name="EnsemblPlants"/>
        </authorList>
    </citation>
    <scope>IDENTIFICATION</scope>
</reference>
<dbReference type="Gramene" id="OB03G26270.1">
    <property type="protein sequence ID" value="OB03G26270.1"/>
    <property type="gene ID" value="OB03G26270"/>
</dbReference>
<dbReference type="AlphaFoldDB" id="J3LNK1"/>
<reference evidence="1" key="1">
    <citation type="journal article" date="2013" name="Nat. Commun.">
        <title>Whole-genome sequencing of Oryza brachyantha reveals mechanisms underlying Oryza genome evolution.</title>
        <authorList>
            <person name="Chen J."/>
            <person name="Huang Q."/>
            <person name="Gao D."/>
            <person name="Wang J."/>
            <person name="Lang Y."/>
            <person name="Liu T."/>
            <person name="Li B."/>
            <person name="Bai Z."/>
            <person name="Luis Goicoechea J."/>
            <person name="Liang C."/>
            <person name="Chen C."/>
            <person name="Zhang W."/>
            <person name="Sun S."/>
            <person name="Liao Y."/>
            <person name="Zhang X."/>
            <person name="Yang L."/>
            <person name="Song C."/>
            <person name="Wang M."/>
            <person name="Shi J."/>
            <person name="Liu G."/>
            <person name="Liu J."/>
            <person name="Zhou H."/>
            <person name="Zhou W."/>
            <person name="Yu Q."/>
            <person name="An N."/>
            <person name="Chen Y."/>
            <person name="Cai Q."/>
            <person name="Wang B."/>
            <person name="Liu B."/>
            <person name="Min J."/>
            <person name="Huang Y."/>
            <person name="Wu H."/>
            <person name="Li Z."/>
            <person name="Zhang Y."/>
            <person name="Yin Y."/>
            <person name="Song W."/>
            <person name="Jiang J."/>
            <person name="Jackson S.A."/>
            <person name="Wing R.A."/>
            <person name="Wang J."/>
            <person name="Chen M."/>
        </authorList>
    </citation>
    <scope>NUCLEOTIDE SEQUENCE [LARGE SCALE GENOMIC DNA]</scope>
    <source>
        <strain evidence="1">cv. IRGC 101232</strain>
    </source>
</reference>
<accession>J3LNK1</accession>
<name>J3LNK1_ORYBR</name>